<evidence type="ECO:0000313" key="4">
    <source>
        <dbReference type="EMBL" id="TRY68008.1"/>
    </source>
</evidence>
<evidence type="ECO:0000256" key="3">
    <source>
        <dbReference type="ARBA" id="ARBA00022842"/>
    </source>
</evidence>
<comment type="caution">
    <text evidence="4">The sequence shown here is derived from an EMBL/GenBank/DDBJ whole genome shotgun (WGS) entry which is preliminary data.</text>
</comment>
<keyword evidence="3" id="KW-0460">Magnesium</keyword>
<dbReference type="SUPFAM" id="SSF56784">
    <property type="entry name" value="HAD-like"/>
    <property type="match status" value="1"/>
</dbReference>
<sequence>EYFSLSECDVIGFDLDHTLCRYHLKETSRLIYESFARYLVEHKGYDKDLLHLTPATWDFWATHGTKDLKTEDIIKHYGPKREWKHFESLNSSYTRSAKYYFYDNYFDLPGALLCARVVDMMNKQGTEITSDFWKDIIAAIDHNYNTSAF</sequence>
<dbReference type="AlphaFoldDB" id="A0A553NRD4"/>
<evidence type="ECO:0008006" key="6">
    <source>
        <dbReference type="Google" id="ProtNLM"/>
    </source>
</evidence>
<dbReference type="InterPro" id="IPR008380">
    <property type="entry name" value="HAD-SF_hydro_IG_5-nucl"/>
</dbReference>
<evidence type="ECO:0000256" key="1">
    <source>
        <dbReference type="ARBA" id="ARBA00022723"/>
    </source>
</evidence>
<feature type="non-terminal residue" evidence="4">
    <location>
        <position position="149"/>
    </location>
</feature>
<dbReference type="OrthoDB" id="6503940at2759"/>
<dbReference type="PANTHER" id="PTHR12103:SF38">
    <property type="entry name" value="5'-NUCLEOTIDASE DOMAIN-CONTAINING PROTEIN 1"/>
    <property type="match status" value="1"/>
</dbReference>
<keyword evidence="2" id="KW-0378">Hydrolase</keyword>
<evidence type="ECO:0000256" key="2">
    <source>
        <dbReference type="ARBA" id="ARBA00022801"/>
    </source>
</evidence>
<protein>
    <recommendedName>
        <fullName evidence="6">5'-nucleotidase domain-containing protein 1</fullName>
    </recommendedName>
</protein>
<dbReference type="STRING" id="623744.A0A553NRD4"/>
<keyword evidence="1" id="KW-0479">Metal-binding</keyword>
<gene>
    <name evidence="4" type="ORF">DNTS_007257</name>
</gene>
<dbReference type="Proteomes" id="UP000316079">
    <property type="component" value="Unassembled WGS sequence"/>
</dbReference>
<dbReference type="GO" id="GO:0046872">
    <property type="term" value="F:metal ion binding"/>
    <property type="evidence" value="ECO:0007669"/>
    <property type="project" value="UniProtKB-KW"/>
</dbReference>
<organism evidence="4 5">
    <name type="scientific">Danionella cerebrum</name>
    <dbReference type="NCBI Taxonomy" id="2873325"/>
    <lineage>
        <taxon>Eukaryota</taxon>
        <taxon>Metazoa</taxon>
        <taxon>Chordata</taxon>
        <taxon>Craniata</taxon>
        <taxon>Vertebrata</taxon>
        <taxon>Euteleostomi</taxon>
        <taxon>Actinopterygii</taxon>
        <taxon>Neopterygii</taxon>
        <taxon>Teleostei</taxon>
        <taxon>Ostariophysi</taxon>
        <taxon>Cypriniformes</taxon>
        <taxon>Danionidae</taxon>
        <taxon>Danioninae</taxon>
        <taxon>Danionella</taxon>
    </lineage>
</organism>
<name>A0A553NRD4_9TELE</name>
<dbReference type="PANTHER" id="PTHR12103">
    <property type="entry name" value="5'-NUCLEOTIDASE DOMAIN-CONTAINING"/>
    <property type="match status" value="1"/>
</dbReference>
<dbReference type="EMBL" id="SRMA01026814">
    <property type="protein sequence ID" value="TRY68008.1"/>
    <property type="molecule type" value="Genomic_DNA"/>
</dbReference>
<dbReference type="Pfam" id="PF05761">
    <property type="entry name" value="5_nucleotid"/>
    <property type="match status" value="1"/>
</dbReference>
<keyword evidence="5" id="KW-1185">Reference proteome</keyword>
<dbReference type="GO" id="GO:0008253">
    <property type="term" value="F:5'-nucleotidase activity"/>
    <property type="evidence" value="ECO:0007669"/>
    <property type="project" value="TreeGrafter"/>
</dbReference>
<reference evidence="4 5" key="1">
    <citation type="journal article" date="2019" name="Sci. Data">
        <title>Hybrid genome assembly and annotation of Danionella translucida.</title>
        <authorList>
            <person name="Kadobianskyi M."/>
            <person name="Schulze L."/>
            <person name="Schuelke M."/>
            <person name="Judkewitz B."/>
        </authorList>
    </citation>
    <scope>NUCLEOTIDE SEQUENCE [LARGE SCALE GENOMIC DNA]</scope>
    <source>
        <strain evidence="4 5">Bolton</strain>
    </source>
</reference>
<feature type="non-terminal residue" evidence="4">
    <location>
        <position position="1"/>
    </location>
</feature>
<accession>A0A553NRD4</accession>
<evidence type="ECO:0000313" key="5">
    <source>
        <dbReference type="Proteomes" id="UP000316079"/>
    </source>
</evidence>
<proteinExistence type="predicted"/>
<dbReference type="InterPro" id="IPR036412">
    <property type="entry name" value="HAD-like_sf"/>
</dbReference>